<evidence type="ECO:0000313" key="10">
    <source>
        <dbReference type="Proteomes" id="UP000054166"/>
    </source>
</evidence>
<gene>
    <name evidence="9" type="ORF">PILCRDRAFT_90007</name>
</gene>
<dbReference type="PROSITE" id="PS00518">
    <property type="entry name" value="ZF_RING_1"/>
    <property type="match status" value="1"/>
</dbReference>
<dbReference type="PROSITE" id="PS50075">
    <property type="entry name" value="CARRIER"/>
    <property type="match status" value="1"/>
</dbReference>
<accession>A0A0C3F4N5</accession>
<dbReference type="Gene3D" id="3.30.40.10">
    <property type="entry name" value="Zinc/RING finger domain, C3HC4 (zinc finger)"/>
    <property type="match status" value="1"/>
</dbReference>
<dbReference type="SUPFAM" id="SSF57850">
    <property type="entry name" value="RING/U-box"/>
    <property type="match status" value="1"/>
</dbReference>
<dbReference type="Pfam" id="PF13923">
    <property type="entry name" value="zf-C3HC4_2"/>
    <property type="match status" value="1"/>
</dbReference>
<dbReference type="InterPro" id="IPR013083">
    <property type="entry name" value="Znf_RING/FYVE/PHD"/>
</dbReference>
<dbReference type="SUPFAM" id="SSF51161">
    <property type="entry name" value="Trimeric LpxA-like enzymes"/>
    <property type="match status" value="3"/>
</dbReference>
<feature type="transmembrane region" description="Helical" evidence="5">
    <location>
        <begin position="1303"/>
        <end position="1328"/>
    </location>
</feature>
<reference evidence="10" key="2">
    <citation type="submission" date="2015-01" db="EMBL/GenBank/DDBJ databases">
        <title>Evolutionary Origins and Diversification of the Mycorrhizal Mutualists.</title>
        <authorList>
            <consortium name="DOE Joint Genome Institute"/>
            <consortium name="Mycorrhizal Genomics Consortium"/>
            <person name="Kohler A."/>
            <person name="Kuo A."/>
            <person name="Nagy L.G."/>
            <person name="Floudas D."/>
            <person name="Copeland A."/>
            <person name="Barry K.W."/>
            <person name="Cichocki N."/>
            <person name="Veneault-Fourrey C."/>
            <person name="LaButti K."/>
            <person name="Lindquist E.A."/>
            <person name="Lipzen A."/>
            <person name="Lundell T."/>
            <person name="Morin E."/>
            <person name="Murat C."/>
            <person name="Riley R."/>
            <person name="Ohm R."/>
            <person name="Sun H."/>
            <person name="Tunlid A."/>
            <person name="Henrissat B."/>
            <person name="Grigoriev I.V."/>
            <person name="Hibbett D.S."/>
            <person name="Martin F."/>
        </authorList>
    </citation>
    <scope>NUCLEOTIDE SEQUENCE [LARGE SCALE GENOMIC DNA]</scope>
    <source>
        <strain evidence="10">F 1598</strain>
    </source>
</reference>
<evidence type="ECO:0000259" key="8">
    <source>
        <dbReference type="PROSITE" id="PS50206"/>
    </source>
</evidence>
<evidence type="ECO:0000256" key="3">
    <source>
        <dbReference type="ARBA" id="ARBA00022833"/>
    </source>
</evidence>
<feature type="domain" description="Rhodanese" evidence="8">
    <location>
        <begin position="1436"/>
        <end position="1473"/>
    </location>
</feature>
<feature type="domain" description="RING-type" evidence="7">
    <location>
        <begin position="1576"/>
        <end position="1613"/>
    </location>
</feature>
<dbReference type="PANTHER" id="PTHR43201">
    <property type="entry name" value="ACYL-COA SYNTHETASE"/>
    <property type="match status" value="1"/>
</dbReference>
<evidence type="ECO:0000256" key="1">
    <source>
        <dbReference type="ARBA" id="ARBA00022723"/>
    </source>
</evidence>
<evidence type="ECO:0000256" key="2">
    <source>
        <dbReference type="ARBA" id="ARBA00022771"/>
    </source>
</evidence>
<dbReference type="GO" id="GO:0008270">
    <property type="term" value="F:zinc ion binding"/>
    <property type="evidence" value="ECO:0007669"/>
    <property type="project" value="UniProtKB-KW"/>
</dbReference>
<dbReference type="Gene3D" id="1.10.1200.10">
    <property type="entry name" value="ACP-like"/>
    <property type="match status" value="1"/>
</dbReference>
<dbReference type="Gene3D" id="2.160.10.10">
    <property type="entry name" value="Hexapeptide repeat proteins"/>
    <property type="match status" value="1"/>
</dbReference>
<name>A0A0C3F4N5_PILCF</name>
<dbReference type="GO" id="GO:0031956">
    <property type="term" value="F:medium-chain fatty acid-CoA ligase activity"/>
    <property type="evidence" value="ECO:0007669"/>
    <property type="project" value="TreeGrafter"/>
</dbReference>
<dbReference type="InterPro" id="IPR045851">
    <property type="entry name" value="AMP-bd_C_sf"/>
</dbReference>
<dbReference type="Gene3D" id="3.40.50.12780">
    <property type="entry name" value="N-terminal domain of ligase-like"/>
    <property type="match status" value="1"/>
</dbReference>
<dbReference type="PROSITE" id="PS50206">
    <property type="entry name" value="RHODANESE_3"/>
    <property type="match status" value="1"/>
</dbReference>
<dbReference type="InterPro" id="IPR001841">
    <property type="entry name" value="Znf_RING"/>
</dbReference>
<feature type="transmembrane region" description="Helical" evidence="5">
    <location>
        <begin position="1040"/>
        <end position="1066"/>
    </location>
</feature>
<dbReference type="Pfam" id="PF00501">
    <property type="entry name" value="AMP-binding"/>
    <property type="match status" value="1"/>
</dbReference>
<dbReference type="Proteomes" id="UP000054166">
    <property type="component" value="Unassembled WGS sequence"/>
</dbReference>
<feature type="transmembrane region" description="Helical" evidence="5">
    <location>
        <begin position="1359"/>
        <end position="1385"/>
    </location>
</feature>
<dbReference type="Gene3D" id="3.30.300.30">
    <property type="match status" value="1"/>
</dbReference>
<dbReference type="InterPro" id="IPR011004">
    <property type="entry name" value="Trimer_LpxA-like_sf"/>
</dbReference>
<keyword evidence="1" id="KW-0479">Metal-binding</keyword>
<keyword evidence="10" id="KW-1185">Reference proteome</keyword>
<keyword evidence="5" id="KW-0472">Membrane</keyword>
<dbReference type="GO" id="GO:0006631">
    <property type="term" value="P:fatty acid metabolic process"/>
    <property type="evidence" value="ECO:0007669"/>
    <property type="project" value="TreeGrafter"/>
</dbReference>
<dbReference type="InterPro" id="IPR001763">
    <property type="entry name" value="Rhodanese-like_dom"/>
</dbReference>
<evidence type="ECO:0008006" key="11">
    <source>
        <dbReference type="Google" id="ProtNLM"/>
    </source>
</evidence>
<evidence type="ECO:0000259" key="6">
    <source>
        <dbReference type="PROSITE" id="PS50075"/>
    </source>
</evidence>
<dbReference type="HOGENOM" id="CLU_003997_0_0_1"/>
<protein>
    <recommendedName>
        <fullName evidence="11">Carrier domain-containing protein</fullName>
    </recommendedName>
</protein>
<dbReference type="InterPro" id="IPR000873">
    <property type="entry name" value="AMP-dep_synth/lig_dom"/>
</dbReference>
<evidence type="ECO:0000256" key="5">
    <source>
        <dbReference type="SAM" id="Phobius"/>
    </source>
</evidence>
<keyword evidence="2 4" id="KW-0863">Zinc-finger</keyword>
<evidence type="ECO:0000256" key="4">
    <source>
        <dbReference type="PROSITE-ProRule" id="PRU00175"/>
    </source>
</evidence>
<sequence length="1631" mass="179495">MSIPLSFISSLSDPQAGASLGDHLAKHVTDSGKLNTLLDCLCSTSEPAVHSPDPSRPFLRHSDIYEFVSNFALPYSAPRGSLGPNDRVMVVLPTGPENALALLALASYHTCAPVNASCTAAELMDDAERLRAKAIVTTRESEERLELLLLRDKLGCEVIYVEPRSSGPAGLFNMSLLDTSKEISFNGPRKPSKLHGLYDQSLVLHTSGTSGKKKVVPYTLRSLIVGTCAVALSWDLKPSDINMNMMPLFHVGGIVRNLLAPIITGGSTIMCSGFDAIAFWNLAIEMKATYILSFCNVELKHRYYAAPTLHHAILASRPESVVPARDLRIRMICNAAGGLLPSLAVELRDTFGGATILPSYGVCLSPHLPVAIFLIVRVAQELPAGRICPSVTLRITNTGAVSVRGLPTFEGYEVSPDNNVPLDNSAFSSEGWFDSGDMGYMDSDGYLYITGRSKEIINKGGEVISPFEVEEAIMTVAKERVKTTLAFAIEHDVLQECIGVVIVPVTEQPRIGLAELHDLLRENLHPSKWPFAIVYMEDIPRNAAGKPLRIKLATRLGLGCLGDSVPILHRHFEASTPGSEASLSDPIPCSQVSVIVSDVESALLDIIGVEEVALRVRHDGLLEAFVSTQQQSGLSSIHLRKAISRVLPGYGVPELYTVEKPFSRGEEGQIDFAAIEKIIKAENSSNMSERALLVRDIVANLLLADPGMITADSDFFLLGGNSLLLGKLSYFIRKEAGANVAVADIFTNSTIKGIASLIEAEDGYIPQKGLATSNDIQTYREDDWNDSNSTLGYDYGLEDPMESSRGQTHPLSLIVQAIPIVFFYPLKAAYTWSVLLFVLSILAPHLNNGFWESVAALLCAIAVARISSRIISPLGAIIFKWLIIGRYKAGQYRMWSMYHLRWWIVNQALRSAGRGIFSMHPCLEILYYRLLGAHIGKNVRIDPKARLGEFDLLTRRDGCCIDASLVRGFCVERDGYFRLDKIVVGRKAFINTFTQLSPGAVIPDGAVYGPHASSHDEPSQKSFAAYNRTMFRQPHWSLQVFVTWPIILIVNFVSYIPWFVAIWLMLDKTFVLRTQLNAIESSTAYLVAHTVSASASSTAVRLPRHNTLNSVIRAIITPLLQLILGIIVKRSLGLNREELASNATQWTLIRRYTNSRLLSQHVLSNAFDIIGQHYEMTSVVFRAMGAKIGRRVYWPGSGIYCLDPELLEIGDDVVFGSRSELFTTDAIGTGKILIEAGGKVGKQTIMGSGAQGRRNTNYEDGSTWMGNDRGEAICFKRGSPNTDPEVDTTTPFGRAYYKRQANYFVYPYPLIVLINILVAALSATYWSISAVTSAQLLRQFHIHLPRRHFFSEKWYQFGMLYGLIACCFIIVLNAQAIIAMLWVIVTKRVVIGRRKDENLPWDESSYCQRWKLHLTLSRPLHRGYGNGGILAPLTGSAYIVWFFRALGAKIGHNVSIYAGGRAGLMTEPDLVELGNDVSLDDCSVVAHINSRGKFALNRLKIASGCALRSGSRLLSGASMEDSSMLCEHTLLTSGEIAEAGHVYVGWPARLLQSSRKECDKNLDTDRQMNEGVRLMCPMCRGFPKVCTVTMCGHIFCEPCITNALSHKKKCPVCMTSVSPNNLMKVFPSFVL</sequence>
<feature type="transmembrane region" description="Helical" evidence="5">
    <location>
        <begin position="854"/>
        <end position="883"/>
    </location>
</feature>
<dbReference type="InterPro" id="IPR017907">
    <property type="entry name" value="Znf_RING_CS"/>
</dbReference>
<evidence type="ECO:0000259" key="7">
    <source>
        <dbReference type="PROSITE" id="PS50089"/>
    </source>
</evidence>
<keyword evidence="3" id="KW-0862">Zinc</keyword>
<feature type="domain" description="Carrier" evidence="6">
    <location>
        <begin position="685"/>
        <end position="762"/>
    </location>
</feature>
<dbReference type="PANTHER" id="PTHR43201:SF10">
    <property type="entry name" value="CARRIER DOMAIN-CONTAINING PROTEIN"/>
    <property type="match status" value="1"/>
</dbReference>
<dbReference type="SUPFAM" id="SSF56801">
    <property type="entry name" value="Acetyl-CoA synthetase-like"/>
    <property type="match status" value="1"/>
</dbReference>
<dbReference type="InParanoid" id="A0A0C3F4N5"/>
<dbReference type="InterPro" id="IPR036736">
    <property type="entry name" value="ACP-like_sf"/>
</dbReference>
<feature type="transmembrane region" description="Helical" evidence="5">
    <location>
        <begin position="813"/>
        <end position="842"/>
    </location>
</feature>
<dbReference type="OrthoDB" id="3633556at2759"/>
<organism evidence="9 10">
    <name type="scientific">Piloderma croceum (strain F 1598)</name>
    <dbReference type="NCBI Taxonomy" id="765440"/>
    <lineage>
        <taxon>Eukaryota</taxon>
        <taxon>Fungi</taxon>
        <taxon>Dikarya</taxon>
        <taxon>Basidiomycota</taxon>
        <taxon>Agaricomycotina</taxon>
        <taxon>Agaricomycetes</taxon>
        <taxon>Agaricomycetidae</taxon>
        <taxon>Atheliales</taxon>
        <taxon>Atheliaceae</taxon>
        <taxon>Piloderma</taxon>
    </lineage>
</organism>
<keyword evidence="5" id="KW-1133">Transmembrane helix</keyword>
<dbReference type="SMART" id="SM00184">
    <property type="entry name" value="RING"/>
    <property type="match status" value="1"/>
</dbReference>
<dbReference type="STRING" id="765440.A0A0C3F4N5"/>
<proteinExistence type="predicted"/>
<dbReference type="InterPro" id="IPR042099">
    <property type="entry name" value="ANL_N_sf"/>
</dbReference>
<evidence type="ECO:0000313" key="9">
    <source>
        <dbReference type="EMBL" id="KIM79635.1"/>
    </source>
</evidence>
<keyword evidence="5" id="KW-0812">Transmembrane</keyword>
<dbReference type="InterPro" id="IPR009081">
    <property type="entry name" value="PP-bd_ACP"/>
</dbReference>
<dbReference type="SUPFAM" id="SSF47336">
    <property type="entry name" value="ACP-like"/>
    <property type="match status" value="1"/>
</dbReference>
<reference evidence="9 10" key="1">
    <citation type="submission" date="2014-04" db="EMBL/GenBank/DDBJ databases">
        <authorList>
            <consortium name="DOE Joint Genome Institute"/>
            <person name="Kuo A."/>
            <person name="Tarkka M."/>
            <person name="Buscot F."/>
            <person name="Kohler A."/>
            <person name="Nagy L.G."/>
            <person name="Floudas D."/>
            <person name="Copeland A."/>
            <person name="Barry K.W."/>
            <person name="Cichocki N."/>
            <person name="Veneault-Fourrey C."/>
            <person name="LaButti K."/>
            <person name="Lindquist E.A."/>
            <person name="Lipzen A."/>
            <person name="Lundell T."/>
            <person name="Morin E."/>
            <person name="Murat C."/>
            <person name="Sun H."/>
            <person name="Tunlid A."/>
            <person name="Henrissat B."/>
            <person name="Grigoriev I.V."/>
            <person name="Hibbett D.S."/>
            <person name="Martin F."/>
            <person name="Nordberg H.P."/>
            <person name="Cantor M.N."/>
            <person name="Hua S.X."/>
        </authorList>
    </citation>
    <scope>NUCLEOTIDE SEQUENCE [LARGE SCALE GENOMIC DNA]</scope>
    <source>
        <strain evidence="9 10">F 1598</strain>
    </source>
</reference>
<dbReference type="Pfam" id="PF00550">
    <property type="entry name" value="PP-binding"/>
    <property type="match status" value="1"/>
</dbReference>
<feature type="transmembrane region" description="Helical" evidence="5">
    <location>
        <begin position="1110"/>
        <end position="1128"/>
    </location>
</feature>
<dbReference type="EMBL" id="KN833008">
    <property type="protein sequence ID" value="KIM79635.1"/>
    <property type="molecule type" value="Genomic_DNA"/>
</dbReference>
<dbReference type="PROSITE" id="PS50089">
    <property type="entry name" value="ZF_RING_2"/>
    <property type="match status" value="1"/>
</dbReference>